<organism evidence="2 3">
    <name type="scientific">Phytophthora cactorum</name>
    <dbReference type="NCBI Taxonomy" id="29920"/>
    <lineage>
        <taxon>Eukaryota</taxon>
        <taxon>Sar</taxon>
        <taxon>Stramenopiles</taxon>
        <taxon>Oomycota</taxon>
        <taxon>Peronosporomycetes</taxon>
        <taxon>Peronosporales</taxon>
        <taxon>Peronosporaceae</taxon>
        <taxon>Phytophthora</taxon>
    </lineage>
</organism>
<dbReference type="OrthoDB" id="194076at2759"/>
<feature type="domain" description="ABM" evidence="1">
    <location>
        <begin position="45"/>
        <end position="109"/>
    </location>
</feature>
<gene>
    <name evidence="2" type="ORF">JG687_00016202</name>
</gene>
<dbReference type="PANTHER" id="PTHR38052">
    <property type="entry name" value="EXPRESSED PROTEIN"/>
    <property type="match status" value="1"/>
</dbReference>
<sequence length="126" mass="14262">MGGLPATEVPVFVCSTKFQVITDHRLGFPLPAHLGRVFGIFTRADGVEDQLRAKLAEAAQTYSKDVGVLGWYPMQNVSDSRKWTIVERYDQESTMAKHREYPGYKTCIQKCSAYVGCEEQRHQPVH</sequence>
<protein>
    <recommendedName>
        <fullName evidence="1">ABM domain-containing protein</fullName>
    </recommendedName>
</protein>
<dbReference type="PANTHER" id="PTHR38052:SF1">
    <property type="entry name" value="ABM DOMAIN-CONTAINING PROTEIN"/>
    <property type="match status" value="1"/>
</dbReference>
<proteinExistence type="predicted"/>
<dbReference type="EMBL" id="JAENGZ010001581">
    <property type="protein sequence ID" value="KAG6947277.1"/>
    <property type="molecule type" value="Genomic_DNA"/>
</dbReference>
<name>A0A8T1TSR4_9STRA</name>
<comment type="caution">
    <text evidence="2">The sequence shown here is derived from an EMBL/GenBank/DDBJ whole genome shotgun (WGS) entry which is preliminary data.</text>
</comment>
<dbReference type="VEuPathDB" id="FungiDB:PC110_g11159"/>
<reference evidence="2" key="1">
    <citation type="submission" date="2021-01" db="EMBL/GenBank/DDBJ databases">
        <title>Phytophthora aleatoria, a newly-described species from Pinus radiata is distinct from Phytophthora cactorum isolates based on comparative genomics.</title>
        <authorList>
            <person name="Mcdougal R."/>
            <person name="Panda P."/>
            <person name="Williams N."/>
            <person name="Studholme D.J."/>
        </authorList>
    </citation>
    <scope>NUCLEOTIDE SEQUENCE</scope>
    <source>
        <strain evidence="2">NZFS 3830</strain>
    </source>
</reference>
<evidence type="ECO:0000313" key="3">
    <source>
        <dbReference type="Proteomes" id="UP000688947"/>
    </source>
</evidence>
<dbReference type="InterPro" id="IPR007138">
    <property type="entry name" value="ABM_dom"/>
</dbReference>
<accession>A0A8T1TSR4</accession>
<evidence type="ECO:0000259" key="1">
    <source>
        <dbReference type="Pfam" id="PF03992"/>
    </source>
</evidence>
<evidence type="ECO:0000313" key="2">
    <source>
        <dbReference type="EMBL" id="KAG6947277.1"/>
    </source>
</evidence>
<dbReference type="AlphaFoldDB" id="A0A8T1TSR4"/>
<dbReference type="Pfam" id="PF03992">
    <property type="entry name" value="ABM"/>
    <property type="match status" value="1"/>
</dbReference>
<dbReference type="Proteomes" id="UP000688947">
    <property type="component" value="Unassembled WGS sequence"/>
</dbReference>